<dbReference type="PANTHER" id="PTHR34661:SF3">
    <property type="entry name" value="INCREASED DNA METHYLATION 2"/>
    <property type="match status" value="1"/>
</dbReference>
<keyword evidence="4" id="KW-1185">Reference proteome</keyword>
<dbReference type="EMBL" id="KI632246">
    <property type="protein sequence ID" value="EYU20996.1"/>
    <property type="molecule type" value="Genomic_DNA"/>
</dbReference>
<evidence type="ECO:0000256" key="1">
    <source>
        <dbReference type="PROSITE-ProRule" id="PRU00285"/>
    </source>
</evidence>
<dbReference type="OrthoDB" id="1927234at2759"/>
<accession>A0A022PYY1</accession>
<dbReference type="GO" id="GO:0005634">
    <property type="term" value="C:nucleus"/>
    <property type="evidence" value="ECO:0000318"/>
    <property type="project" value="GO_Central"/>
</dbReference>
<evidence type="ECO:0000259" key="2">
    <source>
        <dbReference type="PROSITE" id="PS01031"/>
    </source>
</evidence>
<dbReference type="InterPro" id="IPR039321">
    <property type="entry name" value="IDM2/3-like"/>
</dbReference>
<comment type="similarity">
    <text evidence="1">Belongs to the small heat shock protein (HSP20) family.</text>
</comment>
<dbReference type="PANTHER" id="PTHR34661">
    <property type="entry name" value="INCREASED DNA METHYLATION 3"/>
    <property type="match status" value="1"/>
</dbReference>
<dbReference type="PROSITE" id="PS01031">
    <property type="entry name" value="SHSP"/>
    <property type="match status" value="1"/>
</dbReference>
<dbReference type="SUPFAM" id="SSF49764">
    <property type="entry name" value="HSP20-like chaperones"/>
    <property type="match status" value="1"/>
</dbReference>
<dbReference type="Proteomes" id="UP000030748">
    <property type="component" value="Unassembled WGS sequence"/>
</dbReference>
<evidence type="ECO:0000313" key="3">
    <source>
        <dbReference type="EMBL" id="EYU20996.1"/>
    </source>
</evidence>
<feature type="domain" description="SHSP" evidence="2">
    <location>
        <begin position="257"/>
        <end position="372"/>
    </location>
</feature>
<dbReference type="eggNOG" id="ENOG502QT4Y">
    <property type="taxonomic scope" value="Eukaryota"/>
</dbReference>
<dbReference type="PhylomeDB" id="A0A022PYY1"/>
<dbReference type="KEGG" id="egt:105976385"/>
<gene>
    <name evidence="3" type="ORF">MIMGU_mgv1a008490mg</name>
</gene>
<dbReference type="OMA" id="YSYMAPL"/>
<sequence>MDNVSGADDQYFLVHFIMGTYFGPDINGCKPHKSALQRRAENLPQYNANDLAGSSIQTTLLESVYYFILRKAEQSLVLKQPFLLQYINGGTLPNSSAATYPKFDDLFPCKLHMIRSQFMIDNIVFINNPEIYYIKPHDIERFKRLTGLGDLLVDRESAVVHIFEDESATLYNVKVQETSSNVDLQYVKYFPCGNTYLDVGGNEESNSACNVGHSSIVVSESEEGVDQGMIFLPSCPSREEWNNLAANIKCGFALTGSAARGHLGPVLGLMDIGESEDSYLFRVSLPGVKRDERDFRCEVESDGTVMIKGVTVSGERVVKKYAQVFEMQTQNLCPPGHFSISFKLPGPVDPLQFHGTFATDGILEGIALKPTY</sequence>
<dbReference type="CDD" id="cd06464">
    <property type="entry name" value="ACD_sHsps-like"/>
    <property type="match status" value="1"/>
</dbReference>
<dbReference type="STRING" id="4155.A0A022PYY1"/>
<protein>
    <recommendedName>
        <fullName evidence="2">SHSP domain-containing protein</fullName>
    </recommendedName>
</protein>
<proteinExistence type="inferred from homology"/>
<dbReference type="Gene3D" id="2.60.40.790">
    <property type="match status" value="1"/>
</dbReference>
<evidence type="ECO:0000313" key="4">
    <source>
        <dbReference type="Proteomes" id="UP000030748"/>
    </source>
</evidence>
<dbReference type="InterPro" id="IPR002068">
    <property type="entry name" value="A-crystallin/Hsp20_dom"/>
</dbReference>
<name>A0A022PYY1_ERYGU</name>
<dbReference type="FunFam" id="2.60.40.790:FF:000049">
    <property type="entry name" value="Increased DNA methylation 3"/>
    <property type="match status" value="1"/>
</dbReference>
<dbReference type="InterPro" id="IPR008978">
    <property type="entry name" value="HSP20-like_chaperone"/>
</dbReference>
<organism evidence="3 4">
    <name type="scientific">Erythranthe guttata</name>
    <name type="common">Yellow monkey flower</name>
    <name type="synonym">Mimulus guttatus</name>
    <dbReference type="NCBI Taxonomy" id="4155"/>
    <lineage>
        <taxon>Eukaryota</taxon>
        <taxon>Viridiplantae</taxon>
        <taxon>Streptophyta</taxon>
        <taxon>Embryophyta</taxon>
        <taxon>Tracheophyta</taxon>
        <taxon>Spermatophyta</taxon>
        <taxon>Magnoliopsida</taxon>
        <taxon>eudicotyledons</taxon>
        <taxon>Gunneridae</taxon>
        <taxon>Pentapetalae</taxon>
        <taxon>asterids</taxon>
        <taxon>lamiids</taxon>
        <taxon>Lamiales</taxon>
        <taxon>Phrymaceae</taxon>
        <taxon>Erythranthe</taxon>
    </lineage>
</organism>
<dbReference type="AlphaFoldDB" id="A0A022PYY1"/>
<reference evidence="3 4" key="1">
    <citation type="journal article" date="2013" name="Proc. Natl. Acad. Sci. U.S.A.">
        <title>Fine-scale variation in meiotic recombination in Mimulus inferred from population shotgun sequencing.</title>
        <authorList>
            <person name="Hellsten U."/>
            <person name="Wright K.M."/>
            <person name="Jenkins J."/>
            <person name="Shu S."/>
            <person name="Yuan Y."/>
            <person name="Wessler S.R."/>
            <person name="Schmutz J."/>
            <person name="Willis J.H."/>
            <person name="Rokhsar D.S."/>
        </authorList>
    </citation>
    <scope>NUCLEOTIDE SEQUENCE [LARGE SCALE GENOMIC DNA]</scope>
    <source>
        <strain evidence="4">cv. DUN x IM62</strain>
    </source>
</reference>